<dbReference type="GO" id="GO:0016020">
    <property type="term" value="C:membrane"/>
    <property type="evidence" value="ECO:0007669"/>
    <property type="project" value="UniProtKB-SubCell"/>
</dbReference>
<sequence>MKVIESISRIAGKYFALWVIAAALIAFFLPDAFLGLGAYITILLGVVMFGMGLTLKPVDFKLVVKKPLPVVAGVAAQYLLMPLIAFGIAYLLNLPAELAAGLVLLGSVPGGTASNVMVYLAKGNLALSVAMTSFSTLLAPILTPVILLMLAGQWLPVDPVSMFLSIVQVIIVPITLGVLIRKLFPQTVDKSATAIPLISVLAIIIIVCAVVAANVESITSSGLQIFTAVALHNLLGLMLGYGAAMLMKLDESKRRAISIEVGMQNSGLGVALATAHFGPLAALPNVVAAVWHNISGPILATFWSKKPVKEEEELEAEKEEVESRFQSTGN</sequence>
<keyword evidence="7" id="KW-1185">Reference proteome</keyword>
<dbReference type="Pfam" id="PF01758">
    <property type="entry name" value="SBF"/>
    <property type="match status" value="1"/>
</dbReference>
<evidence type="ECO:0000256" key="3">
    <source>
        <dbReference type="ARBA" id="ARBA00022989"/>
    </source>
</evidence>
<keyword evidence="3 5" id="KW-1133">Transmembrane helix</keyword>
<dbReference type="Proteomes" id="UP000198897">
    <property type="component" value="Unassembled WGS sequence"/>
</dbReference>
<feature type="transmembrane region" description="Helical" evidence="5">
    <location>
        <begin position="192"/>
        <end position="213"/>
    </location>
</feature>
<keyword evidence="2 5" id="KW-0812">Transmembrane</keyword>
<dbReference type="OrthoDB" id="9806785at2"/>
<feature type="transmembrane region" description="Helical" evidence="5">
    <location>
        <begin position="160"/>
        <end position="180"/>
    </location>
</feature>
<organism evidence="6 7">
    <name type="scientific">Halobacillus alkaliphilus</name>
    <dbReference type="NCBI Taxonomy" id="396056"/>
    <lineage>
        <taxon>Bacteria</taxon>
        <taxon>Bacillati</taxon>
        <taxon>Bacillota</taxon>
        <taxon>Bacilli</taxon>
        <taxon>Bacillales</taxon>
        <taxon>Bacillaceae</taxon>
        <taxon>Halobacillus</taxon>
    </lineage>
</organism>
<comment type="subcellular location">
    <subcellularLocation>
        <location evidence="1">Membrane</location>
        <topology evidence="1">Multi-pass membrane protein</topology>
    </subcellularLocation>
</comment>
<dbReference type="InterPro" id="IPR004710">
    <property type="entry name" value="Bilac:Na_transpt"/>
</dbReference>
<dbReference type="EMBL" id="FOOG01000041">
    <property type="protein sequence ID" value="SFG41081.1"/>
    <property type="molecule type" value="Genomic_DNA"/>
</dbReference>
<evidence type="ECO:0000313" key="7">
    <source>
        <dbReference type="Proteomes" id="UP000198897"/>
    </source>
</evidence>
<protein>
    <submittedName>
        <fullName evidence="6">Bile acid:Na+ symporter, BASS family</fullName>
    </submittedName>
</protein>
<reference evidence="7" key="1">
    <citation type="submission" date="2016-10" db="EMBL/GenBank/DDBJ databases">
        <authorList>
            <person name="Varghese N."/>
            <person name="Submissions S."/>
        </authorList>
    </citation>
    <scope>NUCLEOTIDE SEQUENCE [LARGE SCALE GENOMIC DNA]</scope>
    <source>
        <strain evidence="7">FP5</strain>
    </source>
</reference>
<proteinExistence type="predicted"/>
<gene>
    <name evidence="6" type="ORF">SAMN05216353_1411</name>
</gene>
<dbReference type="InterPro" id="IPR002657">
    <property type="entry name" value="BilAc:Na_symport/Acr3"/>
</dbReference>
<feature type="transmembrane region" description="Helical" evidence="5">
    <location>
        <begin position="225"/>
        <end position="247"/>
    </location>
</feature>
<dbReference type="AlphaFoldDB" id="A0A1I2RTI4"/>
<name>A0A1I2RTI4_9BACI</name>
<evidence type="ECO:0000256" key="2">
    <source>
        <dbReference type="ARBA" id="ARBA00022692"/>
    </source>
</evidence>
<evidence type="ECO:0000256" key="4">
    <source>
        <dbReference type="ARBA" id="ARBA00023136"/>
    </source>
</evidence>
<feature type="transmembrane region" description="Helical" evidence="5">
    <location>
        <begin position="133"/>
        <end position="154"/>
    </location>
</feature>
<feature type="transmembrane region" description="Helical" evidence="5">
    <location>
        <begin position="67"/>
        <end position="92"/>
    </location>
</feature>
<accession>A0A1I2RTI4</accession>
<dbReference type="RefSeq" id="WP_089753774.1">
    <property type="nucleotide sequence ID" value="NZ_FOOG01000041.1"/>
</dbReference>
<feature type="transmembrane region" description="Helical" evidence="5">
    <location>
        <begin position="36"/>
        <end position="55"/>
    </location>
</feature>
<dbReference type="PANTHER" id="PTHR10361:SF28">
    <property type="entry name" value="P3 PROTEIN-RELATED"/>
    <property type="match status" value="1"/>
</dbReference>
<feature type="transmembrane region" description="Helical" evidence="5">
    <location>
        <begin position="98"/>
        <end position="121"/>
    </location>
</feature>
<evidence type="ECO:0000313" key="6">
    <source>
        <dbReference type="EMBL" id="SFG41081.1"/>
    </source>
</evidence>
<evidence type="ECO:0000256" key="1">
    <source>
        <dbReference type="ARBA" id="ARBA00004141"/>
    </source>
</evidence>
<dbReference type="PANTHER" id="PTHR10361">
    <property type="entry name" value="SODIUM-BILE ACID COTRANSPORTER"/>
    <property type="match status" value="1"/>
</dbReference>
<dbReference type="Gene3D" id="1.20.1530.20">
    <property type="match status" value="1"/>
</dbReference>
<evidence type="ECO:0000256" key="5">
    <source>
        <dbReference type="SAM" id="Phobius"/>
    </source>
</evidence>
<feature type="transmembrane region" description="Helical" evidence="5">
    <location>
        <begin position="12"/>
        <end position="30"/>
    </location>
</feature>
<keyword evidence="4 5" id="KW-0472">Membrane</keyword>
<dbReference type="InterPro" id="IPR038770">
    <property type="entry name" value="Na+/solute_symporter_sf"/>
</dbReference>